<protein>
    <submittedName>
        <fullName evidence="1">Uncharacterized protein</fullName>
    </submittedName>
</protein>
<dbReference type="EMBL" id="PIFK01000080">
    <property type="protein sequence ID" value="PTP21253.1"/>
    <property type="molecule type" value="Genomic_DNA"/>
</dbReference>
<comment type="caution">
    <text evidence="1">The sequence shown here is derived from an EMBL/GenBank/DDBJ whole genome shotgun (WGS) entry which is preliminary data.</text>
</comment>
<dbReference type="RefSeq" id="WP_108188335.1">
    <property type="nucleotide sequence ID" value="NZ_PIFK01000080.1"/>
</dbReference>
<proteinExistence type="predicted"/>
<accession>A0A2T5EKV3</accession>
<gene>
    <name evidence="1" type="ORF">CWO07_23720</name>
</gene>
<evidence type="ECO:0000313" key="1">
    <source>
        <dbReference type="EMBL" id="PTP21253.1"/>
    </source>
</evidence>
<evidence type="ECO:0000313" key="2">
    <source>
        <dbReference type="Proteomes" id="UP000244197"/>
    </source>
</evidence>
<organism evidence="1 2">
    <name type="scientific">Vibrio splendidus</name>
    <dbReference type="NCBI Taxonomy" id="29497"/>
    <lineage>
        <taxon>Bacteria</taxon>
        <taxon>Pseudomonadati</taxon>
        <taxon>Pseudomonadota</taxon>
        <taxon>Gammaproteobacteria</taxon>
        <taxon>Vibrionales</taxon>
        <taxon>Vibrionaceae</taxon>
        <taxon>Vibrio</taxon>
    </lineage>
</organism>
<sequence length="77" mass="7917">MSDGLDIAASGDDGAVGGGAMCGGVEVNINREDLGRHGLFKCGLAPALRALAITVTGQSIDQYPIKESLHFSNKELS</sequence>
<dbReference type="Proteomes" id="UP000244197">
    <property type="component" value="Unassembled WGS sequence"/>
</dbReference>
<name>A0A2T5EKV3_VIBSP</name>
<reference evidence="1 2" key="1">
    <citation type="submission" date="2017-11" db="EMBL/GenBank/DDBJ databases">
        <title>Population delineation of vibrios coincides with oyster pathogenicity.</title>
        <authorList>
            <person name="Bruto M."/>
            <person name="Labreuche Y."/>
            <person name="James A."/>
            <person name="Piel D."/>
            <person name="Chenivesse S."/>
            <person name="Petton B."/>
            <person name="Polz M.F."/>
            <person name="Le Roux F."/>
        </authorList>
    </citation>
    <scope>NUCLEOTIDE SEQUENCE [LARGE SCALE GENOMIC DNA]</scope>
    <source>
        <strain evidence="1 2">FF_144</strain>
    </source>
</reference>
<dbReference type="AlphaFoldDB" id="A0A2T5EKV3"/>